<feature type="domain" description="Methyltransferase" evidence="3">
    <location>
        <begin position="40"/>
        <end position="137"/>
    </location>
</feature>
<evidence type="ECO:0000256" key="1">
    <source>
        <dbReference type="ARBA" id="ARBA00022603"/>
    </source>
</evidence>
<dbReference type="GO" id="GO:0008168">
    <property type="term" value="F:methyltransferase activity"/>
    <property type="evidence" value="ECO:0007669"/>
    <property type="project" value="UniProtKB-KW"/>
</dbReference>
<evidence type="ECO:0000259" key="3">
    <source>
        <dbReference type="Pfam" id="PF13649"/>
    </source>
</evidence>
<keyword evidence="2" id="KW-0808">Transferase</keyword>
<gene>
    <name evidence="4" type="primary">jhamt_11</name>
    <name evidence="4" type="ORF">CEXT_499011</name>
</gene>
<evidence type="ECO:0000313" key="5">
    <source>
        <dbReference type="Proteomes" id="UP001054945"/>
    </source>
</evidence>
<dbReference type="SUPFAM" id="SSF53335">
    <property type="entry name" value="S-adenosyl-L-methionine-dependent methyltransferases"/>
    <property type="match status" value="1"/>
</dbReference>
<dbReference type="InterPro" id="IPR041698">
    <property type="entry name" value="Methyltransf_25"/>
</dbReference>
<dbReference type="EMBL" id="BPLR01011259">
    <property type="protein sequence ID" value="GIY45310.1"/>
    <property type="molecule type" value="Genomic_DNA"/>
</dbReference>
<dbReference type="PANTHER" id="PTHR44942:SF4">
    <property type="entry name" value="METHYLTRANSFERASE TYPE 11 DOMAIN-CONTAINING PROTEIN"/>
    <property type="match status" value="1"/>
</dbReference>
<protein>
    <submittedName>
        <fullName evidence="4">Juvenile hormone acid O-methyltransferase</fullName>
    </submittedName>
</protein>
<dbReference type="Gene3D" id="3.40.50.150">
    <property type="entry name" value="Vaccinia Virus protein VP39"/>
    <property type="match status" value="1"/>
</dbReference>
<accession>A0AAV4TGR8</accession>
<evidence type="ECO:0000256" key="2">
    <source>
        <dbReference type="ARBA" id="ARBA00022679"/>
    </source>
</evidence>
<keyword evidence="5" id="KW-1185">Reference proteome</keyword>
<dbReference type="Pfam" id="PF13649">
    <property type="entry name" value="Methyltransf_25"/>
    <property type="match status" value="1"/>
</dbReference>
<dbReference type="PANTHER" id="PTHR44942">
    <property type="entry name" value="METHYLTRANSF_11 DOMAIN-CONTAINING PROTEIN"/>
    <property type="match status" value="1"/>
</dbReference>
<dbReference type="Proteomes" id="UP001054945">
    <property type="component" value="Unassembled WGS sequence"/>
</dbReference>
<evidence type="ECO:0000313" key="4">
    <source>
        <dbReference type="EMBL" id="GIY45310.1"/>
    </source>
</evidence>
<dbReference type="InterPro" id="IPR029063">
    <property type="entry name" value="SAM-dependent_MTases_sf"/>
</dbReference>
<dbReference type="GO" id="GO:0032259">
    <property type="term" value="P:methylation"/>
    <property type="evidence" value="ECO:0007669"/>
    <property type="project" value="UniProtKB-KW"/>
</dbReference>
<organism evidence="4 5">
    <name type="scientific">Caerostris extrusa</name>
    <name type="common">Bark spider</name>
    <name type="synonym">Caerostris bankana</name>
    <dbReference type="NCBI Taxonomy" id="172846"/>
    <lineage>
        <taxon>Eukaryota</taxon>
        <taxon>Metazoa</taxon>
        <taxon>Ecdysozoa</taxon>
        <taxon>Arthropoda</taxon>
        <taxon>Chelicerata</taxon>
        <taxon>Arachnida</taxon>
        <taxon>Araneae</taxon>
        <taxon>Araneomorphae</taxon>
        <taxon>Entelegynae</taxon>
        <taxon>Araneoidea</taxon>
        <taxon>Araneidae</taxon>
        <taxon>Caerostris</taxon>
    </lineage>
</organism>
<comment type="caution">
    <text evidence="4">The sequence shown here is derived from an EMBL/GenBank/DDBJ whole genome shotgun (WGS) entry which is preliminary data.</text>
</comment>
<keyword evidence="1" id="KW-0489">Methyltransferase</keyword>
<proteinExistence type="predicted"/>
<dbReference type="AlphaFoldDB" id="A0AAV4TGR8"/>
<name>A0AAV4TGR8_CAEEX</name>
<dbReference type="InterPro" id="IPR051052">
    <property type="entry name" value="Diverse_substrate_MTase"/>
</dbReference>
<sequence length="276" mass="31768">MNLDPELYSIRAKPLDSIKAHFTKTLPRLGWGKSGAEEVVLDIGCGPGGITMQLVLPLFPHFKKIFAVDSLPNMIEFAKTNNSHPKIEYSVADIEEWSTVEKWRGQITKIVSIHCFQWLKDKKKGFCNVHQLLKTGGEAAICFVADSSVYKSILEVKKKPKWRDHFQGVDDCVSDGYIYKHDCLYYKKMIEEIGFDVRHCTEERKIETFSSDDEYRSFFASICVLTSHVPLHLQEEFKDDFFDEMLKENGRDENGLPLYGAKLIEIVVKKNDIMKM</sequence>
<dbReference type="CDD" id="cd02440">
    <property type="entry name" value="AdoMet_MTases"/>
    <property type="match status" value="1"/>
</dbReference>
<reference evidence="4 5" key="1">
    <citation type="submission" date="2021-06" db="EMBL/GenBank/DDBJ databases">
        <title>Caerostris extrusa draft genome.</title>
        <authorList>
            <person name="Kono N."/>
            <person name="Arakawa K."/>
        </authorList>
    </citation>
    <scope>NUCLEOTIDE SEQUENCE [LARGE SCALE GENOMIC DNA]</scope>
</reference>